<dbReference type="InterPro" id="IPR057469">
    <property type="entry name" value="PH_MADD"/>
</dbReference>
<dbReference type="Pfam" id="PF02141">
    <property type="entry name" value="DENN"/>
    <property type="match status" value="1"/>
</dbReference>
<dbReference type="InterPro" id="IPR043153">
    <property type="entry name" value="DENN_C"/>
</dbReference>
<feature type="region of interest" description="Disordered" evidence="10">
    <location>
        <begin position="732"/>
        <end position="783"/>
    </location>
</feature>
<dbReference type="InterPro" id="IPR005113">
    <property type="entry name" value="uDENN_dom"/>
</dbReference>
<dbReference type="InterPro" id="IPR001194">
    <property type="entry name" value="cDENN_dom"/>
</dbReference>
<evidence type="ECO:0000313" key="13">
    <source>
        <dbReference type="Proteomes" id="UP000054359"/>
    </source>
</evidence>
<feature type="region of interest" description="Disordered" evidence="10">
    <location>
        <begin position="1147"/>
        <end position="1239"/>
    </location>
</feature>
<evidence type="ECO:0000256" key="10">
    <source>
        <dbReference type="SAM" id="MobiDB-lite"/>
    </source>
</evidence>
<dbReference type="GO" id="GO:0006915">
    <property type="term" value="P:apoptotic process"/>
    <property type="evidence" value="ECO:0007669"/>
    <property type="project" value="UniProtKB-KW"/>
</dbReference>
<feature type="region of interest" description="Disordered" evidence="10">
    <location>
        <begin position="108"/>
        <end position="164"/>
    </location>
</feature>
<keyword evidence="12" id="KW-0808">Transferase</keyword>
<dbReference type="STRING" id="407821.A0A087T4W4"/>
<keyword evidence="13" id="KW-1185">Reference proteome</keyword>
<dbReference type="Pfam" id="PF25328">
    <property type="entry name" value="PH_MADD"/>
    <property type="match status" value="1"/>
</dbReference>
<feature type="domain" description="UDENN" evidence="11">
    <location>
        <begin position="16"/>
        <end position="559"/>
    </location>
</feature>
<dbReference type="Pfam" id="PF23629">
    <property type="entry name" value="Death_MADD"/>
    <property type="match status" value="1"/>
</dbReference>
<name>A0A087T4W4_STEMI</name>
<evidence type="ECO:0000256" key="1">
    <source>
        <dbReference type="ARBA" id="ARBA00004236"/>
    </source>
</evidence>
<dbReference type="InterPro" id="IPR005112">
    <property type="entry name" value="dDENN_dom"/>
</dbReference>
<organism evidence="12 13">
    <name type="scientific">Stegodyphus mimosarum</name>
    <name type="common">African social velvet spider</name>
    <dbReference type="NCBI Taxonomy" id="407821"/>
    <lineage>
        <taxon>Eukaryota</taxon>
        <taxon>Metazoa</taxon>
        <taxon>Ecdysozoa</taxon>
        <taxon>Arthropoda</taxon>
        <taxon>Chelicerata</taxon>
        <taxon>Arachnida</taxon>
        <taxon>Araneae</taxon>
        <taxon>Araneomorphae</taxon>
        <taxon>Entelegynae</taxon>
        <taxon>Eresoidea</taxon>
        <taxon>Eresidae</taxon>
        <taxon>Stegodyphus</taxon>
    </lineage>
</organism>
<keyword evidence="12" id="KW-0418">Kinase</keyword>
<dbReference type="Gene3D" id="3.30.450.200">
    <property type="match status" value="1"/>
</dbReference>
<evidence type="ECO:0000256" key="7">
    <source>
        <dbReference type="ARBA" id="ARBA00022658"/>
    </source>
</evidence>
<feature type="region of interest" description="Disordered" evidence="10">
    <location>
        <begin position="688"/>
        <end position="714"/>
    </location>
</feature>
<feature type="region of interest" description="Disordered" evidence="10">
    <location>
        <begin position="1269"/>
        <end position="1291"/>
    </location>
</feature>
<keyword evidence="5" id="KW-1003">Cell membrane</keyword>
<dbReference type="FunFam" id="3.40.50.11500:FF:000002">
    <property type="entry name" value="MAP kinase-activating death domain protein-like Protein"/>
    <property type="match status" value="1"/>
</dbReference>
<evidence type="ECO:0000256" key="8">
    <source>
        <dbReference type="ARBA" id="ARBA00022703"/>
    </source>
</evidence>
<evidence type="ECO:0000256" key="6">
    <source>
        <dbReference type="ARBA" id="ARBA00022490"/>
    </source>
</evidence>
<evidence type="ECO:0000259" key="11">
    <source>
        <dbReference type="PROSITE" id="PS50211"/>
    </source>
</evidence>
<dbReference type="PROSITE" id="PS50211">
    <property type="entry name" value="DENN"/>
    <property type="match status" value="1"/>
</dbReference>
<feature type="compositionally biased region" description="Basic and acidic residues" evidence="10">
    <location>
        <begin position="1208"/>
        <end position="1217"/>
    </location>
</feature>
<dbReference type="SMART" id="SM00800">
    <property type="entry name" value="uDENN"/>
    <property type="match status" value="1"/>
</dbReference>
<feature type="compositionally biased region" description="Basic and acidic residues" evidence="10">
    <location>
        <begin position="1167"/>
        <end position="1179"/>
    </location>
</feature>
<feature type="compositionally biased region" description="Low complexity" evidence="10">
    <location>
        <begin position="613"/>
        <end position="626"/>
    </location>
</feature>
<evidence type="ECO:0000256" key="4">
    <source>
        <dbReference type="ARBA" id="ARBA00017868"/>
    </source>
</evidence>
<dbReference type="PANTHER" id="PTHR13008:SF7">
    <property type="entry name" value="MAP KINASE-ACTIVATING DEATH DOMAIN PROTEIN"/>
    <property type="match status" value="1"/>
</dbReference>
<dbReference type="Pfam" id="PF03456">
    <property type="entry name" value="uDENN"/>
    <property type="match status" value="1"/>
</dbReference>
<sequence length="1719" mass="190652">MSDALKKYFCPRLLDYIVFVGARQPSRNHVVQPPELLRRYPAEDHKDFPLSPDVVYFCQPEGCVCIGPKRVSLRESNSFVFALTEKDTSRVRYGICVNFYRAIERRPSTKEKARDRAKRKAGKHKESDSGATHDRYLDPQRDYSSKSHQDDSDGDSKSSSPVSHQRIRSHSLTSLCIISHHPFFSTFRECLVILRKLIDVCNERNLSRRVGGSKQSSRETVWSFLTGKLSENAPASLLHGIRELEMWMLRLLSAPVPVPGKTRVEVEILPRDIQPPLTFALPDHTRFSLVDFPLHLPLELLGVNTCMKVLTCIILEHKLLLQSRDYNALSMSVMAFVTMIYPLEYMFPVIPLLPTCMNGAEQLLLAPTPYIIGIPASFLMFKRQFKLPEDVWLVDLDSNKIIKPPGVEDLPPLPEPEGTILQNHLKQALASMSMSPQPIKNLDRIQSGVADRLVPQEPPPPPLTTGFNPLIYGNDVDSVDVATRIAMVRFFNSPGVLANFMEHTRTLRLYPRPVVAFQVNSFLHSRPKFSYFLSKFVRTQAVEFFAEWSLSPTNVAFLRVHTGVFDPTVVGDKAKWYSHQLEPLHFKVWSDGSVLTLAASSQSDPSTDESCSDSEGAGSTSSSYSSLSDFVTDMVNSEITSEGVLAASGSEESANSQVLFDHHSVYQPPSTLQLPTTGINSSDSAFSIPGSLSTSSSHSSLSSSPSFNCDPEEDLARAAEKAVTPGFQPLAYRSESQDHGDGDTEVFSGQEGETATLTPSTIRSVISPQPPLQSRSPADSLGSDIESIHDRDVVHGITGSSASRVRSGGTVLTPETSIDRGSGTGSGTPTPTPTRTISISSVLSRTGSIGGASLTAQNSQGSLLETMAREAREVAREASKAAVEASRTALEATKPAREAGKKTLLKNLQAFGEPMTSSREKRVTESTEIVTRDGGSSPGSLISTVSSELNGIAAQTSSMFSGFFSSRSSSISRPRDRPQPFGPFPKGRKVQVEKTTLIKHTTTQQKKQQDAQRMQTLEAHSTSHTDNQTFLKETINAVLEGEGVGWLKLSRVKKLMEDENYRNLVVSRLNKTLERKIGPDDHIDDVCISKAVWKGYLKLLLAVVSGLEHTYSNCGLGGMASAYQVLEIAHTHYWARDLTDEQRLDTGTNTTASLSQGSSPFGSGENLYKHLSDSSRPEDTVGLSVAGSSKSSTNSSPSDIQHRASPGSERECHERGQMQESHCNVHITPSPESSEHEEATDMFRSIINAKRNILFSRITSVESEVSETGTALSQGSDQAVPSCNASDTGSMTTNPTYYRNLRINQNSFRSTVSDSEIEAGNFLNNRQKRAPSIWSSKSSLSTGFRYHGGSMISTSSNTVNEPTRTYLFEGLVGKDRSTLWDQMQFWEDAFLDAVSQERDIVGMDQGPGEMMERYQSLSDMDKKRLEHDEDRLLSTMLYNTVAFMVMVNVNKQEIRRKICRLLGKCHISLVYSAEVNELLDQIAKLHGNDIDLKPLGSRQMHRQSFTVHCGVDATGDMLFMEVRDDGIILRSVNGAIVERWWYERLVNMTYCPKNKVLCLWRRNGGQTQLRKYYTKKCKDLYYCIKEAMERAAQRGNGMMPGTELGGEFPVQDMKTGEGGLLQVCMEGVGLLFANSKFFVRLENIRKCFTQKGGMFVLEEFNPKTRQVIQRKYKSSMADQICYAVLCVFSYVAAGVEQRKRREAAGYETLSHSEGNTPRW</sequence>
<feature type="compositionally biased region" description="Low complexity" evidence="10">
    <location>
        <begin position="827"/>
        <end position="836"/>
    </location>
</feature>
<dbReference type="Proteomes" id="UP000054359">
    <property type="component" value="Unassembled WGS sequence"/>
</dbReference>
<feature type="region of interest" description="Disordered" evidence="10">
    <location>
        <begin position="600"/>
        <end position="626"/>
    </location>
</feature>
<feature type="compositionally biased region" description="Low complexity" evidence="10">
    <location>
        <begin position="688"/>
        <end position="706"/>
    </location>
</feature>
<comment type="subcellular location">
    <subcellularLocation>
        <location evidence="1">Cell membrane</location>
    </subcellularLocation>
    <subcellularLocation>
        <location evidence="2">Cytoplasm</location>
    </subcellularLocation>
</comment>
<dbReference type="GO" id="GO:0005829">
    <property type="term" value="C:cytosol"/>
    <property type="evidence" value="ECO:0007669"/>
    <property type="project" value="TreeGrafter"/>
</dbReference>
<dbReference type="GO" id="GO:0016301">
    <property type="term" value="F:kinase activity"/>
    <property type="evidence" value="ECO:0007669"/>
    <property type="project" value="UniProtKB-KW"/>
</dbReference>
<keyword evidence="6" id="KW-0963">Cytoplasm</keyword>
<feature type="compositionally biased region" description="Polar residues" evidence="10">
    <location>
        <begin position="1147"/>
        <end position="1161"/>
    </location>
</feature>
<gene>
    <name evidence="12" type="ORF">X975_02020</name>
</gene>
<dbReference type="InterPro" id="IPR056574">
    <property type="entry name" value="Death_MADD"/>
</dbReference>
<feature type="compositionally biased region" description="Basic and acidic residues" evidence="10">
    <location>
        <begin position="124"/>
        <end position="156"/>
    </location>
</feature>
<dbReference type="PANTHER" id="PTHR13008">
    <property type="entry name" value="MAP-KINASE ACTIVATING DEATH DOMAIN PROTEIN MADD /DENN/AEX-3 C.ELEGANS"/>
    <property type="match status" value="1"/>
</dbReference>
<accession>A0A087T4W4</accession>
<dbReference type="GO" id="GO:0005886">
    <property type="term" value="C:plasma membrane"/>
    <property type="evidence" value="ECO:0007669"/>
    <property type="project" value="UniProtKB-SubCell"/>
</dbReference>
<evidence type="ECO:0000256" key="5">
    <source>
        <dbReference type="ARBA" id="ARBA00022475"/>
    </source>
</evidence>
<feature type="compositionally biased region" description="Low complexity" evidence="10">
    <location>
        <begin position="1184"/>
        <end position="1198"/>
    </location>
</feature>
<keyword evidence="7" id="KW-0344">Guanine-nucleotide releasing factor</keyword>
<dbReference type="Gene3D" id="3.40.50.11500">
    <property type="match status" value="1"/>
</dbReference>
<dbReference type="InterPro" id="IPR037516">
    <property type="entry name" value="Tripartite_DENN"/>
</dbReference>
<feature type="non-terminal residue" evidence="12">
    <location>
        <position position="1719"/>
    </location>
</feature>
<feature type="region of interest" description="Disordered" evidence="10">
    <location>
        <begin position="964"/>
        <end position="1025"/>
    </location>
</feature>
<evidence type="ECO:0000256" key="2">
    <source>
        <dbReference type="ARBA" id="ARBA00004496"/>
    </source>
</evidence>
<dbReference type="GO" id="GO:0032483">
    <property type="term" value="P:regulation of Rab protein signal transduction"/>
    <property type="evidence" value="ECO:0007669"/>
    <property type="project" value="TreeGrafter"/>
</dbReference>
<proteinExistence type="inferred from homology"/>
<dbReference type="GO" id="GO:0005085">
    <property type="term" value="F:guanyl-nucleotide exchange factor activity"/>
    <property type="evidence" value="ECO:0007669"/>
    <property type="project" value="UniProtKB-KW"/>
</dbReference>
<feature type="compositionally biased region" description="Low complexity" evidence="10">
    <location>
        <begin position="994"/>
        <end position="1016"/>
    </location>
</feature>
<dbReference type="OMA" id="TKILCLW"/>
<dbReference type="EMBL" id="KK113420">
    <property type="protein sequence ID" value="KFM60153.1"/>
    <property type="molecule type" value="Genomic_DNA"/>
</dbReference>
<evidence type="ECO:0000313" key="12">
    <source>
        <dbReference type="EMBL" id="KFM60153.1"/>
    </source>
</evidence>
<feature type="region of interest" description="Disordered" evidence="10">
    <location>
        <begin position="797"/>
        <end position="836"/>
    </location>
</feature>
<dbReference type="OrthoDB" id="6282239at2759"/>
<dbReference type="SMART" id="SM00801">
    <property type="entry name" value="dDENN"/>
    <property type="match status" value="1"/>
</dbReference>
<keyword evidence="8" id="KW-0053">Apoptosis</keyword>
<reference evidence="12 13" key="1">
    <citation type="submission" date="2013-11" db="EMBL/GenBank/DDBJ databases">
        <title>Genome sequencing of Stegodyphus mimosarum.</title>
        <authorList>
            <person name="Bechsgaard J."/>
        </authorList>
    </citation>
    <scope>NUCLEOTIDE SEQUENCE [LARGE SCALE GENOMIC DNA]</scope>
</reference>
<evidence type="ECO:0000256" key="3">
    <source>
        <dbReference type="ARBA" id="ARBA00005978"/>
    </source>
</evidence>
<dbReference type="GO" id="GO:0042981">
    <property type="term" value="P:regulation of apoptotic process"/>
    <property type="evidence" value="ECO:0007669"/>
    <property type="project" value="TreeGrafter"/>
</dbReference>
<protein>
    <recommendedName>
        <fullName evidence="4">MAP kinase-activating death domain protein</fullName>
    </recommendedName>
</protein>
<dbReference type="SMART" id="SM00799">
    <property type="entry name" value="DENN"/>
    <property type="match status" value="1"/>
</dbReference>
<comment type="similarity">
    <text evidence="3">Belongs to the MADD family.</text>
</comment>
<keyword evidence="9" id="KW-0472">Membrane</keyword>
<feature type="region of interest" description="Disordered" evidence="10">
    <location>
        <begin position="914"/>
        <end position="939"/>
    </location>
</feature>
<evidence type="ECO:0000256" key="9">
    <source>
        <dbReference type="ARBA" id="ARBA00023136"/>
    </source>
</evidence>
<dbReference type="InterPro" id="IPR039980">
    <property type="entry name" value="MADD"/>
</dbReference>
<feature type="compositionally biased region" description="Polar residues" evidence="10">
    <location>
        <begin position="751"/>
        <end position="777"/>
    </location>
</feature>